<keyword evidence="2" id="KW-1185">Reference proteome</keyword>
<dbReference type="GO" id="GO:0003964">
    <property type="term" value="F:RNA-directed DNA polymerase activity"/>
    <property type="evidence" value="ECO:0007669"/>
    <property type="project" value="UniProtKB-KW"/>
</dbReference>
<gene>
    <name evidence="1" type="ORF">ElyMa_001850500</name>
</gene>
<comment type="caution">
    <text evidence="1">The sequence shown here is derived from an EMBL/GenBank/DDBJ whole genome shotgun (WGS) entry which is preliminary data.</text>
</comment>
<protein>
    <submittedName>
        <fullName evidence="1">Reverse transcriptase</fullName>
    </submittedName>
</protein>
<sequence>MGCLNTSFQQQCTALADKTLGNQSQVQIHNPEKIQADDRDWELQQLINTRRETINSSTETTEERCLPQGITQLALRMYHILENIRVMLVEYFSWSPKRFSISDYATEWIKLEVGIAMGCTISPIQFVIAMEVILKVTDDSACPANRGCG</sequence>
<dbReference type="Proteomes" id="UP000762676">
    <property type="component" value="Unassembled WGS sequence"/>
</dbReference>
<reference evidence="1 2" key="1">
    <citation type="journal article" date="2021" name="Elife">
        <title>Chloroplast acquisition without the gene transfer in kleptoplastic sea slugs, Plakobranchus ocellatus.</title>
        <authorList>
            <person name="Maeda T."/>
            <person name="Takahashi S."/>
            <person name="Yoshida T."/>
            <person name="Shimamura S."/>
            <person name="Takaki Y."/>
            <person name="Nagai Y."/>
            <person name="Toyoda A."/>
            <person name="Suzuki Y."/>
            <person name="Arimoto A."/>
            <person name="Ishii H."/>
            <person name="Satoh N."/>
            <person name="Nishiyama T."/>
            <person name="Hasebe M."/>
            <person name="Maruyama T."/>
            <person name="Minagawa J."/>
            <person name="Obokata J."/>
            <person name="Shigenobu S."/>
        </authorList>
    </citation>
    <scope>NUCLEOTIDE SEQUENCE [LARGE SCALE GENOMIC DNA]</scope>
</reference>
<dbReference type="EMBL" id="BMAT01003747">
    <property type="protein sequence ID" value="GFR61572.1"/>
    <property type="molecule type" value="Genomic_DNA"/>
</dbReference>
<keyword evidence="1" id="KW-0548">Nucleotidyltransferase</keyword>
<keyword evidence="1" id="KW-0695">RNA-directed DNA polymerase</keyword>
<evidence type="ECO:0000313" key="1">
    <source>
        <dbReference type="EMBL" id="GFR61572.1"/>
    </source>
</evidence>
<accession>A0AAV4EKN0</accession>
<keyword evidence="1" id="KW-0808">Transferase</keyword>
<dbReference type="AlphaFoldDB" id="A0AAV4EKN0"/>
<name>A0AAV4EKN0_9GAST</name>
<proteinExistence type="predicted"/>
<evidence type="ECO:0000313" key="2">
    <source>
        <dbReference type="Proteomes" id="UP000762676"/>
    </source>
</evidence>
<organism evidence="1 2">
    <name type="scientific">Elysia marginata</name>
    <dbReference type="NCBI Taxonomy" id="1093978"/>
    <lineage>
        <taxon>Eukaryota</taxon>
        <taxon>Metazoa</taxon>
        <taxon>Spiralia</taxon>
        <taxon>Lophotrochozoa</taxon>
        <taxon>Mollusca</taxon>
        <taxon>Gastropoda</taxon>
        <taxon>Heterobranchia</taxon>
        <taxon>Euthyneura</taxon>
        <taxon>Panpulmonata</taxon>
        <taxon>Sacoglossa</taxon>
        <taxon>Placobranchoidea</taxon>
        <taxon>Plakobranchidae</taxon>
        <taxon>Elysia</taxon>
    </lineage>
</organism>